<name>A0A2P6P4V2_ROSCH</name>
<evidence type="ECO:0000256" key="5">
    <source>
        <dbReference type="ARBA" id="ARBA00047761"/>
    </source>
</evidence>
<comment type="catalytic activity">
    <reaction evidence="5">
        <text>O-phospho-L-seryl-[protein] + H2O = L-seryl-[protein] + phosphate</text>
        <dbReference type="Rhea" id="RHEA:20629"/>
        <dbReference type="Rhea" id="RHEA-COMP:9863"/>
        <dbReference type="Rhea" id="RHEA-COMP:11604"/>
        <dbReference type="ChEBI" id="CHEBI:15377"/>
        <dbReference type="ChEBI" id="CHEBI:29999"/>
        <dbReference type="ChEBI" id="CHEBI:43474"/>
        <dbReference type="ChEBI" id="CHEBI:83421"/>
        <dbReference type="EC" id="3.1.3.16"/>
    </reaction>
</comment>
<dbReference type="AlphaFoldDB" id="A0A2P6P4V2"/>
<dbReference type="InterPro" id="IPR039189">
    <property type="entry name" value="Fcp1"/>
</dbReference>
<dbReference type="GO" id="GO:0008420">
    <property type="term" value="F:RNA polymerase II CTD heptapeptide repeat phosphatase activity"/>
    <property type="evidence" value="ECO:0007669"/>
    <property type="project" value="InterPro"/>
</dbReference>
<evidence type="ECO:0000256" key="4">
    <source>
        <dbReference type="ARBA" id="ARBA00023242"/>
    </source>
</evidence>
<evidence type="ECO:0000313" key="8">
    <source>
        <dbReference type="Proteomes" id="UP000238479"/>
    </source>
</evidence>
<reference evidence="7 8" key="1">
    <citation type="journal article" date="2018" name="Nat. Genet.">
        <title>The Rosa genome provides new insights in the design of modern roses.</title>
        <authorList>
            <person name="Bendahmane M."/>
        </authorList>
    </citation>
    <scope>NUCLEOTIDE SEQUENCE [LARGE SCALE GENOMIC DNA]</scope>
    <source>
        <strain evidence="8">cv. Old Blush</strain>
    </source>
</reference>
<evidence type="ECO:0000256" key="3">
    <source>
        <dbReference type="ARBA" id="ARBA00022801"/>
    </source>
</evidence>
<protein>
    <recommendedName>
        <fullName evidence="2">protein-serine/threonine phosphatase</fullName>
        <ecNumber evidence="2">3.1.3.16</ecNumber>
    </recommendedName>
</protein>
<dbReference type="Gene3D" id="3.40.50.1000">
    <property type="entry name" value="HAD superfamily/HAD-like"/>
    <property type="match status" value="1"/>
</dbReference>
<keyword evidence="4" id="KW-0539">Nucleus</keyword>
<keyword evidence="8" id="KW-1185">Reference proteome</keyword>
<evidence type="ECO:0000313" key="7">
    <source>
        <dbReference type="EMBL" id="PRQ16967.1"/>
    </source>
</evidence>
<keyword evidence="3 7" id="KW-0378">Hydrolase</keyword>
<dbReference type="Gramene" id="PRQ16967">
    <property type="protein sequence ID" value="PRQ16967"/>
    <property type="gene ID" value="RchiOBHm_Chr7g0189971"/>
</dbReference>
<proteinExistence type="predicted"/>
<accession>A0A2P6P4V2</accession>
<dbReference type="STRING" id="74649.A0A2P6P4V2"/>
<dbReference type="PANTHER" id="PTHR23081:SF36">
    <property type="entry name" value="RNA POLYMERASE II SUBUNIT A C-TERMINAL DOMAIN PHOSPHATASE"/>
    <property type="match status" value="1"/>
</dbReference>
<sequence length="187" mass="22195">MAELLDPEKDYFFTSSSRVISCNDHSSRGQKKCLDLVRGCEDSNVLILDDTREAWTKVYQDNWIVIKRYHFLKYSSQTMCLNNRKSLAELKTDDYVEHILQLLKQVHATFFVHKLPNNNNFGKDVRQIFLLESIIFGKWQRNWGQLVQLKGMNHQSPMWLQHILERKNSLPAVKNKKLLVRREWVES</sequence>
<gene>
    <name evidence="7" type="ORF">RchiOBHm_Chr7g0189971</name>
</gene>
<comment type="caution">
    <text evidence="7">The sequence shown here is derived from an EMBL/GenBank/DDBJ whole genome shotgun (WGS) entry which is preliminary data.</text>
</comment>
<dbReference type="PANTHER" id="PTHR23081">
    <property type="entry name" value="RNA POLYMERASE II CTD PHOSPHATASE"/>
    <property type="match status" value="1"/>
</dbReference>
<evidence type="ECO:0000256" key="6">
    <source>
        <dbReference type="ARBA" id="ARBA00048336"/>
    </source>
</evidence>
<dbReference type="Proteomes" id="UP000238479">
    <property type="component" value="Chromosome 7"/>
</dbReference>
<organism evidence="7 8">
    <name type="scientific">Rosa chinensis</name>
    <name type="common">China rose</name>
    <dbReference type="NCBI Taxonomy" id="74649"/>
    <lineage>
        <taxon>Eukaryota</taxon>
        <taxon>Viridiplantae</taxon>
        <taxon>Streptophyta</taxon>
        <taxon>Embryophyta</taxon>
        <taxon>Tracheophyta</taxon>
        <taxon>Spermatophyta</taxon>
        <taxon>Magnoliopsida</taxon>
        <taxon>eudicotyledons</taxon>
        <taxon>Gunneridae</taxon>
        <taxon>Pentapetalae</taxon>
        <taxon>rosids</taxon>
        <taxon>fabids</taxon>
        <taxon>Rosales</taxon>
        <taxon>Rosaceae</taxon>
        <taxon>Rosoideae</taxon>
        <taxon>Rosoideae incertae sedis</taxon>
        <taxon>Rosa</taxon>
    </lineage>
</organism>
<comment type="subcellular location">
    <subcellularLocation>
        <location evidence="1">Nucleus</location>
    </subcellularLocation>
</comment>
<comment type="catalytic activity">
    <reaction evidence="6">
        <text>O-phospho-L-threonyl-[protein] + H2O = L-threonyl-[protein] + phosphate</text>
        <dbReference type="Rhea" id="RHEA:47004"/>
        <dbReference type="Rhea" id="RHEA-COMP:11060"/>
        <dbReference type="Rhea" id="RHEA-COMP:11605"/>
        <dbReference type="ChEBI" id="CHEBI:15377"/>
        <dbReference type="ChEBI" id="CHEBI:30013"/>
        <dbReference type="ChEBI" id="CHEBI:43474"/>
        <dbReference type="ChEBI" id="CHEBI:61977"/>
        <dbReference type="EC" id="3.1.3.16"/>
    </reaction>
</comment>
<dbReference type="InterPro" id="IPR023214">
    <property type="entry name" value="HAD_sf"/>
</dbReference>
<dbReference type="EMBL" id="PDCK01000045">
    <property type="protein sequence ID" value="PRQ16967.1"/>
    <property type="molecule type" value="Genomic_DNA"/>
</dbReference>
<dbReference type="OrthoDB" id="10249888at2759"/>
<dbReference type="EC" id="3.1.3.16" evidence="2"/>
<evidence type="ECO:0000256" key="2">
    <source>
        <dbReference type="ARBA" id="ARBA00013081"/>
    </source>
</evidence>
<dbReference type="GO" id="GO:0005634">
    <property type="term" value="C:nucleus"/>
    <property type="evidence" value="ECO:0007669"/>
    <property type="project" value="UniProtKB-SubCell"/>
</dbReference>
<evidence type="ECO:0000256" key="1">
    <source>
        <dbReference type="ARBA" id="ARBA00004123"/>
    </source>
</evidence>